<dbReference type="PROSITE" id="PS51752">
    <property type="entry name" value="JACALIN_LECTIN"/>
    <property type="match status" value="11"/>
</dbReference>
<feature type="domain" description="Jacalin-type lectin" evidence="3">
    <location>
        <begin position="1062"/>
        <end position="1205"/>
    </location>
</feature>
<dbReference type="InterPro" id="IPR036404">
    <property type="entry name" value="Jacalin-like_lectin_dom_sf"/>
</dbReference>
<dbReference type="Proteomes" id="UP000824890">
    <property type="component" value="Unassembled WGS sequence"/>
</dbReference>
<dbReference type="Pfam" id="PF01419">
    <property type="entry name" value="Jacalin"/>
    <property type="match status" value="11"/>
</dbReference>
<sequence length="1684" mass="186780">MGKMYQKLALRGGEGGREWDDDVYEGVKKVYVGQDFSRITYIKFEYVKEDGEVVTREYGTITQDPREFIIEYPGEHITAVEGSYNKVALIATEVITSLVFKTSKGRTSPTFGPNLFGVVNGTKFKFEDEGKKIVGFHGRSDNAIDALGVYLVLDSLTTPFPLYKLDAQGGTEGRVWDDGSFDGVRTVRVCQDDHRITYLEFEYDKGGKSEKLHHGVKGGTSSELLLDYPNEYVKSVEVTYDKPKLFQNTVITSFTFETSSERTSFIGYKVGKKFVLEQKDLRLVGFHGKEGDAIDALGAYFAPIQAPTPLIPTKKLPLVGGNGGVKWDDGAFDGVRKISIGQCYDVVSYVKFDYIKGTELVSGDEHGQTLPEASELVLEDDEYLLSLGGYYDKSRGAIRYIDIVNTNKRDSPDYELNYGEKFTLGESGHKIVGFYGQASDVLHSIGVYVVPITSVEFEMGKMYQKLTLCGGEGGREWDDDVYEGIRKVYVGQDLSRITYVKFEYVKEDGEVVTREYGTITQDPKEFIIEYPDEHITAVEGSYNKVALIATEVITSLVFRTSKGRTSPTFGPNLFGVVNGTKFKFEDEGKKIVGFHGRSDNAIDALGVYLVLDSLTTPFPLYKLDAQGGTEGRVWDDGSFDGVRTLRICQDDHRITYLEFEYDKGGKSEKLYHGVKGGTPSELVVDYPNEYIKLVEVTYDKPNLFQNTVITSLTFQTSSGRTSFFGYKVGKKFVLEQKDLRLVGFHGKEGDAIDALGAYLAPVQAPTPLIPTKKLPLVGGNGGVKWDDGVFDGVRKIYIGQIYDVVSYVKFDYIKGKELVSGDAHGKILPGASELVLEDDEYLLGLGGYYDKSQGCIPFIGTFKTNKRDSSKLVMNYGEEFFLGENGHKIVGFYGQDLKMAMIYKKLTQSAPLYKLEAQGGTEGRDWDDGSYDGVKRMLIGHDTSRITYLECVYVKGEELEMRRHGKIGTALFEIMLVPGEYIKSVEATYHNPNRCRHTVITSLKFETSAGRTSFFGYKTAKKFVLEQKDLRLVGFHGREGDAIDALGAYFAPIPTPVPVIPATKLPAVGGNGGVAWDDGVYDNVKKIYVGQGNDGVSFVKFEYVKGTNLVSGDDYGKKTILGAEEFVLEDGEYLTVLEGYYDTIFGVEEPMIISLQFKTNKRESVQFGMDAGEKFSLGEKGHKIVGFHGQAMLESLLCPSPPPSETSMIVLCSLDAATFVVLTLNNTSYRFFSIPQDEWGETKMALCGGEGGSEWDDGVHEGVKKVYVGQDLSRITYIKFEYVKEGGEVVTREYGTVTQDPREFVIEYPDEHITAVEGSHNKVALIATEVITSLVFKTSKGRTSPTFGPNLFGVVNGTKFKFEDEGKKIVGFHGRSDKAVDALGVYLELDSLTTPFPIYKLEAQGGKEGSVWDDGCFDGVRTVRVGQDDCRITYLEFEYVKGARFETRHHGVKGETQSEFVVNFMNEHITSMEATYDNPKFFRNTVITSLKFETSTGRTAIFGYEVGKKFVLGQNGGRLLGFHGKEGEAIDALGAYFEDIPVPTPPPVIGDSWGDYGIYDGVKKIKIGLYEEGIAFVKFVYIKGNGLVTGDDHGKITSLGAEEIVLEDGEYLTGIEGYYRPIPGAPFGKIVSIKFKTNKRETPLYGLDSGEKYSFEEKGHKITGFHGRATTDVIYSIEAISRPV</sequence>
<evidence type="ECO:0000313" key="5">
    <source>
        <dbReference type="Proteomes" id="UP000824890"/>
    </source>
</evidence>
<dbReference type="InterPro" id="IPR001229">
    <property type="entry name" value="Jacalin-like_lectin_dom"/>
</dbReference>
<evidence type="ECO:0000256" key="1">
    <source>
        <dbReference type="ARBA" id="ARBA00006568"/>
    </source>
</evidence>
<proteinExistence type="inferred from homology"/>
<feature type="domain" description="Jacalin-type lectin" evidence="3">
    <location>
        <begin position="1543"/>
        <end position="1683"/>
    </location>
</feature>
<evidence type="ECO:0000259" key="3">
    <source>
        <dbReference type="PROSITE" id="PS51752"/>
    </source>
</evidence>
<feature type="domain" description="Jacalin-type lectin" evidence="3">
    <location>
        <begin position="162"/>
        <end position="303"/>
    </location>
</feature>
<name>A0ABQ8DQ59_BRANA</name>
<keyword evidence="5" id="KW-1185">Reference proteome</keyword>
<organism evidence="4 5">
    <name type="scientific">Brassica napus</name>
    <name type="common">Rape</name>
    <dbReference type="NCBI Taxonomy" id="3708"/>
    <lineage>
        <taxon>Eukaryota</taxon>
        <taxon>Viridiplantae</taxon>
        <taxon>Streptophyta</taxon>
        <taxon>Embryophyta</taxon>
        <taxon>Tracheophyta</taxon>
        <taxon>Spermatophyta</taxon>
        <taxon>Magnoliopsida</taxon>
        <taxon>eudicotyledons</taxon>
        <taxon>Gunneridae</taxon>
        <taxon>Pentapetalae</taxon>
        <taxon>rosids</taxon>
        <taxon>malvids</taxon>
        <taxon>Brassicales</taxon>
        <taxon>Brassicaceae</taxon>
        <taxon>Brassiceae</taxon>
        <taxon>Brassica</taxon>
    </lineage>
</organism>
<dbReference type="PANTHER" id="PTHR47293:SF27">
    <property type="entry name" value="JACALIN-TYPE LECTIN DOMAIN-CONTAINING PROTEIN"/>
    <property type="match status" value="1"/>
</dbReference>
<feature type="domain" description="Jacalin-type lectin" evidence="3">
    <location>
        <begin position="771"/>
        <end position="911"/>
    </location>
</feature>
<comment type="caution">
    <text evidence="4">The sequence shown here is derived from an EMBL/GenBank/DDBJ whole genome shotgun (WGS) entry which is preliminary data.</text>
</comment>
<feature type="domain" description="Jacalin-type lectin" evidence="3">
    <location>
        <begin position="912"/>
        <end position="1052"/>
    </location>
</feature>
<feature type="domain" description="Jacalin-type lectin" evidence="3">
    <location>
        <begin position="313"/>
        <end position="451"/>
    </location>
</feature>
<feature type="domain" description="Jacalin-type lectin" evidence="3">
    <location>
        <begin position="1398"/>
        <end position="1539"/>
    </location>
</feature>
<dbReference type="EMBL" id="JAGKQM010000004">
    <property type="protein sequence ID" value="KAH0930591.1"/>
    <property type="molecule type" value="Genomic_DNA"/>
</dbReference>
<dbReference type="InterPro" id="IPR033734">
    <property type="entry name" value="Jacalin-like_lectin_dom_plant"/>
</dbReference>
<dbReference type="Gene3D" id="2.100.10.30">
    <property type="entry name" value="Jacalin-like lectin domain"/>
    <property type="match status" value="11"/>
</dbReference>
<dbReference type="CDD" id="cd09612">
    <property type="entry name" value="Jacalin"/>
    <property type="match status" value="10"/>
</dbReference>
<gene>
    <name evidence="4" type="ORF">HID58_016318</name>
</gene>
<dbReference type="SUPFAM" id="SSF51101">
    <property type="entry name" value="Mannose-binding lectins"/>
    <property type="match status" value="11"/>
</dbReference>
<evidence type="ECO:0000256" key="2">
    <source>
        <dbReference type="ARBA" id="ARBA00022734"/>
    </source>
</evidence>
<feature type="domain" description="Jacalin-type lectin" evidence="3">
    <location>
        <begin position="5"/>
        <end position="153"/>
    </location>
</feature>
<evidence type="ECO:0000313" key="4">
    <source>
        <dbReference type="EMBL" id="KAH0930591.1"/>
    </source>
</evidence>
<protein>
    <recommendedName>
        <fullName evidence="3">Jacalin-type lectin domain-containing protein</fullName>
    </recommendedName>
</protein>
<dbReference type="PANTHER" id="PTHR47293">
    <property type="entry name" value="JACALIN-RELATED LECTIN 3"/>
    <property type="match status" value="1"/>
</dbReference>
<comment type="similarity">
    <text evidence="1">Belongs to the jacalin lectin family.</text>
</comment>
<dbReference type="SMART" id="SM00915">
    <property type="entry name" value="Jacalin"/>
    <property type="match status" value="11"/>
</dbReference>
<reference evidence="4 5" key="1">
    <citation type="submission" date="2021-05" db="EMBL/GenBank/DDBJ databases">
        <title>Genome Assembly of Synthetic Allotetraploid Brassica napus Reveals Homoeologous Exchanges between Subgenomes.</title>
        <authorList>
            <person name="Davis J.T."/>
        </authorList>
    </citation>
    <scope>NUCLEOTIDE SEQUENCE [LARGE SCALE GENOMIC DNA]</scope>
    <source>
        <strain evidence="5">cv. Da-Ae</strain>
        <tissue evidence="4">Seedling</tissue>
    </source>
</reference>
<feature type="domain" description="Jacalin-type lectin" evidence="3">
    <location>
        <begin position="463"/>
        <end position="611"/>
    </location>
</feature>
<feature type="domain" description="Jacalin-type lectin" evidence="3">
    <location>
        <begin position="1241"/>
        <end position="1389"/>
    </location>
</feature>
<keyword evidence="2" id="KW-0430">Lectin</keyword>
<feature type="domain" description="Jacalin-type lectin" evidence="3">
    <location>
        <begin position="620"/>
        <end position="761"/>
    </location>
</feature>
<accession>A0ABQ8DQ59</accession>